<evidence type="ECO:0000256" key="4">
    <source>
        <dbReference type="ARBA" id="ARBA00022729"/>
    </source>
</evidence>
<gene>
    <name evidence="6" type="ORF">F444_15003</name>
</gene>
<evidence type="ECO:0000256" key="5">
    <source>
        <dbReference type="RuleBase" id="RU367124"/>
    </source>
</evidence>
<name>A0A080ZND2_PHYNI</name>
<organism evidence="6 7">
    <name type="scientific">Phytophthora nicotianae P1976</name>
    <dbReference type="NCBI Taxonomy" id="1317066"/>
    <lineage>
        <taxon>Eukaryota</taxon>
        <taxon>Sar</taxon>
        <taxon>Stramenopiles</taxon>
        <taxon>Oomycota</taxon>
        <taxon>Peronosporomycetes</taxon>
        <taxon>Peronosporales</taxon>
        <taxon>Peronosporaceae</taxon>
        <taxon>Phytophthora</taxon>
    </lineage>
</organism>
<dbReference type="Proteomes" id="UP000028582">
    <property type="component" value="Unassembled WGS sequence"/>
</dbReference>
<evidence type="ECO:0000256" key="2">
    <source>
        <dbReference type="ARBA" id="ARBA00010400"/>
    </source>
</evidence>
<reference evidence="6 7" key="1">
    <citation type="submission" date="2013-11" db="EMBL/GenBank/DDBJ databases">
        <title>The Genome Sequence of Phytophthora parasitica P1976.</title>
        <authorList>
            <consortium name="The Broad Institute Genomics Platform"/>
            <person name="Russ C."/>
            <person name="Tyler B."/>
            <person name="Panabieres F."/>
            <person name="Shan W."/>
            <person name="Tripathy S."/>
            <person name="Grunwald N."/>
            <person name="Machado M."/>
            <person name="Johnson C.S."/>
            <person name="Walker B."/>
            <person name="Young S."/>
            <person name="Zeng Q."/>
            <person name="Gargeya S."/>
            <person name="Fitzgerald M."/>
            <person name="Haas B."/>
            <person name="Abouelleil A."/>
            <person name="Allen A.W."/>
            <person name="Alvarado L."/>
            <person name="Arachchi H.M."/>
            <person name="Berlin A.M."/>
            <person name="Chapman S.B."/>
            <person name="Gainer-Dewar J."/>
            <person name="Goldberg J."/>
            <person name="Griggs A."/>
            <person name="Gujja S."/>
            <person name="Hansen M."/>
            <person name="Howarth C."/>
            <person name="Imamovic A."/>
            <person name="Ireland A."/>
            <person name="Larimer J."/>
            <person name="McCowan C."/>
            <person name="Murphy C."/>
            <person name="Pearson M."/>
            <person name="Poon T.W."/>
            <person name="Priest M."/>
            <person name="Roberts A."/>
            <person name="Saif S."/>
            <person name="Shea T."/>
            <person name="Sisk P."/>
            <person name="Sykes S."/>
            <person name="Wortman J."/>
            <person name="Nusbaum C."/>
            <person name="Birren B."/>
        </authorList>
    </citation>
    <scope>NUCLEOTIDE SEQUENCE [LARGE SCALE GENOMIC DNA]</scope>
    <source>
        <strain evidence="6 7">P1976</strain>
    </source>
</reference>
<comment type="similarity">
    <text evidence="2 5">Belongs to the RxLR effector family.</text>
</comment>
<evidence type="ECO:0000313" key="7">
    <source>
        <dbReference type="Proteomes" id="UP000028582"/>
    </source>
</evidence>
<comment type="caution">
    <text evidence="6">The sequence shown here is derived from an EMBL/GenBank/DDBJ whole genome shotgun (WGS) entry which is preliminary data.</text>
</comment>
<evidence type="ECO:0000256" key="1">
    <source>
        <dbReference type="ARBA" id="ARBA00004613"/>
    </source>
</evidence>
<dbReference type="Pfam" id="PF16810">
    <property type="entry name" value="RXLR"/>
    <property type="match status" value="1"/>
</dbReference>
<proteinExistence type="inferred from homology"/>
<comment type="domain">
    <text evidence="5">The RxLR-dEER motif acts to carry the protein into the host cell cytoplasm through binding to cell surface phosphatidylinositol-3-phosphate.</text>
</comment>
<comment type="subcellular location">
    <subcellularLocation>
        <location evidence="1 5">Secreted</location>
    </subcellularLocation>
</comment>
<evidence type="ECO:0000313" key="6">
    <source>
        <dbReference type="EMBL" id="ETO68143.1"/>
    </source>
</evidence>
<comment type="function">
    <text evidence="5">Effector that suppresses plant defense responses during pathogen infection.</text>
</comment>
<accession>A0A080ZND2</accession>
<dbReference type="AlphaFoldDB" id="A0A080ZND2"/>
<keyword evidence="4" id="KW-0732">Signal</keyword>
<dbReference type="EMBL" id="ANJA01002764">
    <property type="protein sequence ID" value="ETO68143.1"/>
    <property type="molecule type" value="Genomic_DNA"/>
</dbReference>
<keyword evidence="3 5" id="KW-0964">Secreted</keyword>
<sequence length="155" mass="17222">MVLLLVAFNIASSKELSSPAEKEETSLHIIAPVIDAVTFTADKKRFLRTQSIHAADVGHPDDEERAYAWATKLGSLLRKKDPVKLEEIVEKKKEISSMAQGWRKPNYHLRKVGTHGSGSSSELEERPTLPRISRVFCVLAKQQGRTCQGMVAILA</sequence>
<evidence type="ECO:0000256" key="3">
    <source>
        <dbReference type="ARBA" id="ARBA00022525"/>
    </source>
</evidence>
<dbReference type="InterPro" id="IPR031825">
    <property type="entry name" value="RXLR"/>
</dbReference>
<protein>
    <recommendedName>
        <fullName evidence="5">RxLR effector protein</fullName>
    </recommendedName>
</protein>